<dbReference type="PANTHER" id="PTHR31845">
    <property type="entry name" value="FINGER DOMAIN PROTEIN, PUTATIVE-RELATED"/>
    <property type="match status" value="1"/>
</dbReference>
<keyword evidence="5" id="KW-0539">Nucleus</keyword>
<organism evidence="8 9">
    <name type="scientific">Calocera viscosa (strain TUFC12733)</name>
    <dbReference type="NCBI Taxonomy" id="1330018"/>
    <lineage>
        <taxon>Eukaryota</taxon>
        <taxon>Fungi</taxon>
        <taxon>Dikarya</taxon>
        <taxon>Basidiomycota</taxon>
        <taxon>Agaricomycotina</taxon>
        <taxon>Dacrymycetes</taxon>
        <taxon>Dacrymycetales</taxon>
        <taxon>Dacrymycetaceae</taxon>
        <taxon>Calocera</taxon>
    </lineage>
</organism>
<proteinExistence type="predicted"/>
<evidence type="ECO:0000313" key="8">
    <source>
        <dbReference type="EMBL" id="KZO97349.1"/>
    </source>
</evidence>
<evidence type="ECO:0000313" key="9">
    <source>
        <dbReference type="Proteomes" id="UP000076738"/>
    </source>
</evidence>
<dbReference type="CDD" id="cd12148">
    <property type="entry name" value="fungal_TF_MHR"/>
    <property type="match status" value="1"/>
</dbReference>
<keyword evidence="2" id="KW-0805">Transcription regulation</keyword>
<evidence type="ECO:0000259" key="7">
    <source>
        <dbReference type="SMART" id="SM00906"/>
    </source>
</evidence>
<keyword evidence="3" id="KW-0238">DNA-binding</keyword>
<evidence type="ECO:0000256" key="1">
    <source>
        <dbReference type="ARBA" id="ARBA00004123"/>
    </source>
</evidence>
<feature type="compositionally biased region" description="Polar residues" evidence="6">
    <location>
        <begin position="117"/>
        <end position="130"/>
    </location>
</feature>
<evidence type="ECO:0000256" key="2">
    <source>
        <dbReference type="ARBA" id="ARBA00023015"/>
    </source>
</evidence>
<reference evidence="8 9" key="1">
    <citation type="journal article" date="2016" name="Mol. Biol. Evol.">
        <title>Comparative Genomics of Early-Diverging Mushroom-Forming Fungi Provides Insights into the Origins of Lignocellulose Decay Capabilities.</title>
        <authorList>
            <person name="Nagy L.G."/>
            <person name="Riley R."/>
            <person name="Tritt A."/>
            <person name="Adam C."/>
            <person name="Daum C."/>
            <person name="Floudas D."/>
            <person name="Sun H."/>
            <person name="Yadav J.S."/>
            <person name="Pangilinan J."/>
            <person name="Larsson K.H."/>
            <person name="Matsuura K."/>
            <person name="Barry K."/>
            <person name="Labutti K."/>
            <person name="Kuo R."/>
            <person name="Ohm R.A."/>
            <person name="Bhattacharya S.S."/>
            <person name="Shirouzu T."/>
            <person name="Yoshinaga Y."/>
            <person name="Martin F.M."/>
            <person name="Grigoriev I.V."/>
            <person name="Hibbett D.S."/>
        </authorList>
    </citation>
    <scope>NUCLEOTIDE SEQUENCE [LARGE SCALE GENOMIC DNA]</scope>
    <source>
        <strain evidence="8 9">TUFC12733</strain>
    </source>
</reference>
<keyword evidence="9" id="KW-1185">Reference proteome</keyword>
<dbReference type="OrthoDB" id="39175at2759"/>
<evidence type="ECO:0000256" key="4">
    <source>
        <dbReference type="ARBA" id="ARBA00023163"/>
    </source>
</evidence>
<dbReference type="SMART" id="SM00906">
    <property type="entry name" value="Fungal_trans"/>
    <property type="match status" value="1"/>
</dbReference>
<dbReference type="GO" id="GO:0005634">
    <property type="term" value="C:nucleus"/>
    <property type="evidence" value="ECO:0007669"/>
    <property type="project" value="UniProtKB-SubCell"/>
</dbReference>
<feature type="region of interest" description="Disordered" evidence="6">
    <location>
        <begin position="102"/>
        <end position="207"/>
    </location>
</feature>
<sequence>MKCEREPGQAKCNRCLHRNQECEYLGRKPRVKSNWRDVLNKKLAEKDATIQYLLKQLNNPWPTVPFHASSSIALGGAGPGPNGVVVPTQRSPSDIQAWAAEATAATSANGSGGQDHLSPTSQRSGAQSMRAQLLSEGEQDSDEEDEGTDNDGNGPAGKRAARGRSPAELLPLHTTPFGLLADSRVRTGDTRSTGKSAPSDVGDPPEEDEAVGFANEKFFAPGPTVNAGMRRRIIEWQTPPEITERGIVSPDEVRKLFNIFYDRLNPVLAIFDPAIHTPAHVYGRCPFLFTVVCAISSRYYRERPELYQIAMHLARTSAATSLINGWKSLEICQAYIMMSVYSLPAKRWEEDRSWLYLGLAIRMATDLNLHVPITTKGADEVTEREILNRYRTWEICFNLDRSAATQLGRPTAIREDYIIRHSASFYKRSKYNHPYDIHLCAYTNLLRIMARFLEAVYSDPNAPTGLNKNIDWLGVTTKFEQELQKYRKDTEARFAVESNKRDPACRYRVELLPFLFQYSRLVLWSFGFQQAFEKKLDANALSDFFNNAYGAATEVVRIVVTRLAKTEYFSFAPDGHFLFVAFASAFLLKLLRPEFLPLLADTQQAHIVSMITSVVEVFNSVAIDNMHTPRLYARFLQTLLEKRHTLQEEGAAEPPSATETEPQVNGIIPTEIAVPAAEGAPTITVTEDVQALAEAPQMGETSALHPVAPIVYVEGSVSGAVSTVGDGTETEVPASTFGGSLFNLDDMENDADYLASMRALNNSNWSSNMLLPGWSWPADDPMDWFVQEEQPVLEGANYMDQLNTFTDLNTM</sequence>
<name>A0A167N4X3_CALVF</name>
<protein>
    <recommendedName>
        <fullName evidence="7">Xylanolytic transcriptional activator regulatory domain-containing protein</fullName>
    </recommendedName>
</protein>
<dbReference type="GO" id="GO:0008270">
    <property type="term" value="F:zinc ion binding"/>
    <property type="evidence" value="ECO:0007669"/>
    <property type="project" value="InterPro"/>
</dbReference>
<gene>
    <name evidence="8" type="ORF">CALVIDRAFT_497636</name>
</gene>
<dbReference type="Proteomes" id="UP000076738">
    <property type="component" value="Unassembled WGS sequence"/>
</dbReference>
<evidence type="ECO:0000256" key="3">
    <source>
        <dbReference type="ARBA" id="ARBA00023125"/>
    </source>
</evidence>
<dbReference type="GO" id="GO:0000981">
    <property type="term" value="F:DNA-binding transcription factor activity, RNA polymerase II-specific"/>
    <property type="evidence" value="ECO:0007669"/>
    <property type="project" value="TreeGrafter"/>
</dbReference>
<dbReference type="GO" id="GO:0000976">
    <property type="term" value="F:transcription cis-regulatory region binding"/>
    <property type="evidence" value="ECO:0007669"/>
    <property type="project" value="TreeGrafter"/>
</dbReference>
<dbReference type="PANTHER" id="PTHR31845:SF19">
    <property type="entry name" value="TRANSCRIPTION FACTOR DOMAIN-CONTAINING PROTEIN"/>
    <property type="match status" value="1"/>
</dbReference>
<evidence type="ECO:0000256" key="6">
    <source>
        <dbReference type="SAM" id="MobiDB-lite"/>
    </source>
</evidence>
<dbReference type="Pfam" id="PF04082">
    <property type="entry name" value="Fungal_trans"/>
    <property type="match status" value="1"/>
</dbReference>
<comment type="subcellular location">
    <subcellularLocation>
        <location evidence="1">Nucleus</location>
    </subcellularLocation>
</comment>
<feature type="domain" description="Xylanolytic transcriptional activator regulatory" evidence="7">
    <location>
        <begin position="353"/>
        <end position="428"/>
    </location>
</feature>
<feature type="compositionally biased region" description="Acidic residues" evidence="6">
    <location>
        <begin position="137"/>
        <end position="149"/>
    </location>
</feature>
<evidence type="ECO:0000256" key="5">
    <source>
        <dbReference type="ARBA" id="ARBA00023242"/>
    </source>
</evidence>
<dbReference type="EMBL" id="KV417280">
    <property type="protein sequence ID" value="KZO97349.1"/>
    <property type="molecule type" value="Genomic_DNA"/>
</dbReference>
<keyword evidence="4" id="KW-0804">Transcription</keyword>
<dbReference type="InterPro" id="IPR051089">
    <property type="entry name" value="prtT"/>
</dbReference>
<dbReference type="InterPro" id="IPR007219">
    <property type="entry name" value="XnlR_reg_dom"/>
</dbReference>
<dbReference type="AlphaFoldDB" id="A0A167N4X3"/>
<accession>A0A167N4X3</accession>
<dbReference type="GO" id="GO:0006351">
    <property type="term" value="P:DNA-templated transcription"/>
    <property type="evidence" value="ECO:0007669"/>
    <property type="project" value="InterPro"/>
</dbReference>